<gene>
    <name evidence="1" type="ORF">JY651_08585</name>
</gene>
<dbReference type="Proteomes" id="UP000662747">
    <property type="component" value="Chromosome"/>
</dbReference>
<evidence type="ECO:0000313" key="1">
    <source>
        <dbReference type="EMBL" id="QSQ24978.1"/>
    </source>
</evidence>
<reference evidence="1 2" key="1">
    <citation type="submission" date="2021-02" db="EMBL/GenBank/DDBJ databases">
        <title>De Novo genome assembly of isolated myxobacteria.</title>
        <authorList>
            <person name="Stevens D.C."/>
        </authorList>
    </citation>
    <scope>NUCLEOTIDE SEQUENCE [LARGE SCALE GENOMIC DNA]</scope>
    <source>
        <strain evidence="2">SCPEA02</strain>
    </source>
</reference>
<dbReference type="SUPFAM" id="SSF158997">
    <property type="entry name" value="Trm112p-like"/>
    <property type="match status" value="1"/>
</dbReference>
<protein>
    <recommendedName>
        <fullName evidence="3">Trm112 family protein</fullName>
    </recommendedName>
</protein>
<keyword evidence="2" id="KW-1185">Reference proteome</keyword>
<dbReference type="RefSeq" id="WP_206726538.1">
    <property type="nucleotide sequence ID" value="NZ_CP071090.1"/>
</dbReference>
<evidence type="ECO:0008006" key="3">
    <source>
        <dbReference type="Google" id="ProtNLM"/>
    </source>
</evidence>
<accession>A0ABX7P3F2</accession>
<dbReference type="Gene3D" id="2.20.25.10">
    <property type="match status" value="1"/>
</dbReference>
<sequence length="61" mass="6762">MPPLDAVLKSVLGCPMCKGPLTQHEAEVHCPRCHCTWPVEDGIPRMVPERMSKTAPEPQPE</sequence>
<dbReference type="EMBL" id="CP071090">
    <property type="protein sequence ID" value="QSQ24978.1"/>
    <property type="molecule type" value="Genomic_DNA"/>
</dbReference>
<name>A0ABX7P3F2_9BACT</name>
<dbReference type="Pfam" id="PF03966">
    <property type="entry name" value="Trm112p"/>
    <property type="match status" value="1"/>
</dbReference>
<proteinExistence type="predicted"/>
<evidence type="ECO:0000313" key="2">
    <source>
        <dbReference type="Proteomes" id="UP000662747"/>
    </source>
</evidence>
<dbReference type="InterPro" id="IPR005651">
    <property type="entry name" value="Trm112-like"/>
</dbReference>
<organism evidence="1 2">
    <name type="scientific">Pyxidicoccus parkwayensis</name>
    <dbReference type="NCBI Taxonomy" id="2813578"/>
    <lineage>
        <taxon>Bacteria</taxon>
        <taxon>Pseudomonadati</taxon>
        <taxon>Myxococcota</taxon>
        <taxon>Myxococcia</taxon>
        <taxon>Myxococcales</taxon>
        <taxon>Cystobacterineae</taxon>
        <taxon>Myxococcaceae</taxon>
        <taxon>Pyxidicoccus</taxon>
    </lineage>
</organism>